<protein>
    <recommendedName>
        <fullName evidence="2">DUF6533 domain-containing protein</fullName>
    </recommendedName>
</protein>
<proteinExistence type="predicted"/>
<feature type="transmembrane region" description="Helical" evidence="1">
    <location>
        <begin position="95"/>
        <end position="116"/>
    </location>
</feature>
<feature type="transmembrane region" description="Helical" evidence="1">
    <location>
        <begin position="123"/>
        <end position="144"/>
    </location>
</feature>
<organism evidence="3 4">
    <name type="scientific">Marasmius oreades</name>
    <name type="common">fairy-ring Marasmius</name>
    <dbReference type="NCBI Taxonomy" id="181124"/>
    <lineage>
        <taxon>Eukaryota</taxon>
        <taxon>Fungi</taxon>
        <taxon>Dikarya</taxon>
        <taxon>Basidiomycota</taxon>
        <taxon>Agaricomycotina</taxon>
        <taxon>Agaricomycetes</taxon>
        <taxon>Agaricomycetidae</taxon>
        <taxon>Agaricales</taxon>
        <taxon>Marasmiineae</taxon>
        <taxon>Marasmiaceae</taxon>
        <taxon>Marasmius</taxon>
    </lineage>
</organism>
<comment type="caution">
    <text evidence="3">The sequence shown here is derived from an EMBL/GenBank/DDBJ whole genome shotgun (WGS) entry which is preliminary data.</text>
</comment>
<keyword evidence="1" id="KW-0812">Transmembrane</keyword>
<dbReference type="RefSeq" id="XP_043009792.1">
    <property type="nucleotide sequence ID" value="XM_043151712.1"/>
</dbReference>
<keyword evidence="1" id="KW-1133">Transmembrane helix</keyword>
<dbReference type="Pfam" id="PF20151">
    <property type="entry name" value="DUF6533"/>
    <property type="match status" value="1"/>
</dbReference>
<evidence type="ECO:0000256" key="1">
    <source>
        <dbReference type="SAM" id="Phobius"/>
    </source>
</evidence>
<dbReference type="OrthoDB" id="3350812at2759"/>
<sequence>MAADILQDVASTITRTISQHRMVASFEVSAAVIAVYDTLLNLNLEWCFVWSSPWTVVKVMYLFQRYLPFVDSLVLWIYFQFSTDPGFCTSITKAILWMGVGGVLVAEILMSLRVWAVWRRNKYIAATLGTLYVGCFTLGCVYFKKFTDGIVYDNPPVAIPNREGCYLTGGNTILYKAWIMVVVYDTATFILMMIPVVKAYRTGGRAGLIKVVYQDGIKYFAVMFLCSMTNIILILVNPSFVYLFTSLERVLHSIIASRAILHIRNQSSKQGIFIATGEEVRLEALDLSTIPNND</sequence>
<feature type="domain" description="DUF6533" evidence="2">
    <location>
        <begin position="26"/>
        <end position="70"/>
    </location>
</feature>
<gene>
    <name evidence="3" type="ORF">E1B28_007004</name>
</gene>
<keyword evidence="1" id="KW-0472">Membrane</keyword>
<evidence type="ECO:0000259" key="2">
    <source>
        <dbReference type="Pfam" id="PF20151"/>
    </source>
</evidence>
<dbReference type="Proteomes" id="UP001049176">
    <property type="component" value="Chromosome 4"/>
</dbReference>
<feature type="transmembrane region" description="Helical" evidence="1">
    <location>
        <begin position="217"/>
        <end position="236"/>
    </location>
</feature>
<evidence type="ECO:0000313" key="3">
    <source>
        <dbReference type="EMBL" id="KAG7093322.1"/>
    </source>
</evidence>
<feature type="transmembrane region" description="Helical" evidence="1">
    <location>
        <begin position="66"/>
        <end position="83"/>
    </location>
</feature>
<name>A0A9P7S1D3_9AGAR</name>
<dbReference type="KEGG" id="more:E1B28_007004"/>
<reference evidence="3" key="1">
    <citation type="journal article" date="2021" name="Genome Biol. Evol.">
        <title>The assembled and annotated genome of the fairy-ring fungus Marasmius oreades.</title>
        <authorList>
            <person name="Hiltunen M."/>
            <person name="Ament-Velasquez S.L."/>
            <person name="Johannesson H."/>
        </authorList>
    </citation>
    <scope>NUCLEOTIDE SEQUENCE</scope>
    <source>
        <strain evidence="3">03SP1</strain>
    </source>
</reference>
<dbReference type="InterPro" id="IPR045340">
    <property type="entry name" value="DUF6533"/>
</dbReference>
<accession>A0A9P7S1D3</accession>
<keyword evidence="4" id="KW-1185">Reference proteome</keyword>
<feature type="transmembrane region" description="Helical" evidence="1">
    <location>
        <begin position="177"/>
        <end position="197"/>
    </location>
</feature>
<evidence type="ECO:0000313" key="4">
    <source>
        <dbReference type="Proteomes" id="UP001049176"/>
    </source>
</evidence>
<dbReference type="GeneID" id="66076080"/>
<dbReference type="EMBL" id="CM032184">
    <property type="protein sequence ID" value="KAG7093322.1"/>
    <property type="molecule type" value="Genomic_DNA"/>
</dbReference>
<dbReference type="AlphaFoldDB" id="A0A9P7S1D3"/>